<dbReference type="Proteomes" id="UP000246104">
    <property type="component" value="Unassembled WGS sequence"/>
</dbReference>
<evidence type="ECO:0008006" key="5">
    <source>
        <dbReference type="Google" id="ProtNLM"/>
    </source>
</evidence>
<reference evidence="3 4" key="1">
    <citation type="submission" date="2018-02" db="EMBL/GenBank/DDBJ databases">
        <title>Genomic Reconstructions from Amazon Rainforest and Pasture Soil Reveal Novel Insights into the Physiology of Candidate Phyla in Tropical Sites.</title>
        <authorList>
            <person name="Kroeger M.E."/>
            <person name="Delmont T."/>
            <person name="Eren A.M."/>
            <person name="Guo J."/>
            <person name="Meyer K.M."/>
            <person name="Khan K."/>
            <person name="Rodrigues J.L.M."/>
            <person name="Bohannan B.J.M."/>
            <person name="Tringe S."/>
            <person name="Borges C.D."/>
            <person name="Tiedje J."/>
            <person name="Tsai S.M."/>
            <person name="Nusslein K."/>
        </authorList>
    </citation>
    <scope>NUCLEOTIDE SEQUENCE [LARGE SCALE GENOMIC DNA]</scope>
    <source>
        <strain evidence="3">Amazon FNV 2010 28 9</strain>
    </source>
</reference>
<evidence type="ECO:0000256" key="2">
    <source>
        <dbReference type="SAM" id="SignalP"/>
    </source>
</evidence>
<feature type="chain" id="PRO_5016366279" description="HNH endonuclease" evidence="2">
    <location>
        <begin position="20"/>
        <end position="194"/>
    </location>
</feature>
<feature type="signal peptide" evidence="2">
    <location>
        <begin position="1"/>
        <end position="19"/>
    </location>
</feature>
<accession>A0A317JRI8</accession>
<keyword evidence="2" id="KW-0732">Signal</keyword>
<evidence type="ECO:0000256" key="1">
    <source>
        <dbReference type="SAM" id="MobiDB-lite"/>
    </source>
</evidence>
<dbReference type="EMBL" id="PSRQ01000010">
    <property type="protein sequence ID" value="PWU24136.1"/>
    <property type="molecule type" value="Genomic_DNA"/>
</dbReference>
<organism evidence="3 4">
    <name type="scientific">Candidatus Cerribacteria bacterium 'Amazon FNV 2010 28 9'</name>
    <dbReference type="NCBI Taxonomy" id="2081795"/>
    <lineage>
        <taxon>Bacteria</taxon>
        <taxon>Candidatus Cerribacteria</taxon>
    </lineage>
</organism>
<name>A0A317JRI8_9BACT</name>
<feature type="compositionally biased region" description="Low complexity" evidence="1">
    <location>
        <begin position="27"/>
        <end position="42"/>
    </location>
</feature>
<proteinExistence type="predicted"/>
<protein>
    <recommendedName>
        <fullName evidence="5">HNH endonuclease</fullName>
    </recommendedName>
</protein>
<gene>
    <name evidence="3" type="ORF">C5B42_00545</name>
</gene>
<evidence type="ECO:0000313" key="4">
    <source>
        <dbReference type="Proteomes" id="UP000246104"/>
    </source>
</evidence>
<sequence>MKRLFTLCATLGLVILAIAGVINTQSSPPTSPLVSPTSTPSPHVLGVSTGECHAQQVNKDDPQAYLPDPSCTPGVTNPAVTQDNLSTTICASGYTQTIRPSVTYTNKLKIEQIASYGYEDTDPKNYEEDHFISLELGGDPSDPRNLWPEPHASINEKDKVENYLHEQVCKGVMSLAQAQQKITSNWYAIYQTLH</sequence>
<dbReference type="AlphaFoldDB" id="A0A317JRI8"/>
<feature type="region of interest" description="Disordered" evidence="1">
    <location>
        <begin position="27"/>
        <end position="47"/>
    </location>
</feature>
<evidence type="ECO:0000313" key="3">
    <source>
        <dbReference type="EMBL" id="PWU24136.1"/>
    </source>
</evidence>
<comment type="caution">
    <text evidence="3">The sequence shown here is derived from an EMBL/GenBank/DDBJ whole genome shotgun (WGS) entry which is preliminary data.</text>
</comment>